<dbReference type="Gene3D" id="1.10.340.20">
    <property type="entry name" value="Apc36109-like domain"/>
    <property type="match status" value="1"/>
</dbReference>
<reference evidence="1 2" key="1">
    <citation type="submission" date="2019-11" db="EMBL/GenBank/DDBJ databases">
        <title>Novel Deefgea species.</title>
        <authorList>
            <person name="Han J.-H."/>
        </authorList>
    </citation>
    <scope>NUCLEOTIDE SEQUENCE [LARGE SCALE GENOMIC DNA]</scope>
    <source>
        <strain evidence="1 2">LMG 24817</strain>
    </source>
</reference>
<comment type="caution">
    <text evidence="1">The sequence shown here is derived from an EMBL/GenBank/DDBJ whole genome shotgun (WGS) entry which is preliminary data.</text>
</comment>
<protein>
    <submittedName>
        <fullName evidence="1">Uncharacterized protein</fullName>
    </submittedName>
</protein>
<dbReference type="EMBL" id="WOFE01000003">
    <property type="protein sequence ID" value="MBM5571735.1"/>
    <property type="molecule type" value="Genomic_DNA"/>
</dbReference>
<evidence type="ECO:0000313" key="2">
    <source>
        <dbReference type="Proteomes" id="UP001195660"/>
    </source>
</evidence>
<dbReference type="InterPro" id="IPR023162">
    <property type="entry name" value="Apc36109-like_dom_sf"/>
</dbReference>
<evidence type="ECO:0000313" key="1">
    <source>
        <dbReference type="EMBL" id="MBM5571735.1"/>
    </source>
</evidence>
<gene>
    <name evidence="1" type="ORF">GM173_09095</name>
</gene>
<organism evidence="1 2">
    <name type="scientific">Deefgea chitinilytica</name>
    <dbReference type="NCBI Taxonomy" id="570276"/>
    <lineage>
        <taxon>Bacteria</taxon>
        <taxon>Pseudomonadati</taxon>
        <taxon>Pseudomonadota</taxon>
        <taxon>Betaproteobacteria</taxon>
        <taxon>Neisseriales</taxon>
        <taxon>Chitinibacteraceae</taxon>
        <taxon>Deefgea</taxon>
    </lineage>
</organism>
<proteinExistence type="predicted"/>
<dbReference type="RefSeq" id="WP_203571063.1">
    <property type="nucleotide sequence ID" value="NZ_WOFE01000003.1"/>
</dbReference>
<name>A0ABS2CDI8_9NEIS</name>
<dbReference type="Proteomes" id="UP001195660">
    <property type="component" value="Unassembled WGS sequence"/>
</dbReference>
<keyword evidence="2" id="KW-1185">Reference proteome</keyword>
<sequence>MEKPEWFDWASDERKTGEWLRSNHPEWFAQVCQILFDYDPMMISLVSEPEGYAPEVGSIMRSLPQCMSVDDVQQLVFNVFTQWFTPEFAGGRGQYAEVAAAIWENWKQQQREE</sequence>
<accession>A0ABS2CDI8</accession>